<reference evidence="1" key="1">
    <citation type="submission" date="2023-04" db="EMBL/GenBank/DDBJ databases">
        <title>Draft Genome sequencing of Naganishia species isolated from polar environments using Oxford Nanopore Technology.</title>
        <authorList>
            <person name="Leo P."/>
            <person name="Venkateswaran K."/>
        </authorList>
    </citation>
    <scope>NUCLEOTIDE SEQUENCE</scope>
    <source>
        <strain evidence="1">DBVPG 5303</strain>
    </source>
</reference>
<accession>A0ACC2XRG6</accession>
<name>A0ACC2XRG6_9TREE</name>
<sequence>MLQKNIVFLTFLAAPQGLTTVSAAFPGVRVVTASVGDKIEEREFPVNAHIILGKAAGDADFSVHQADSHVKPFRSTTMKLADNHEVESVTQHAWVISPGKLTSESS</sequence>
<dbReference type="EMBL" id="JASBWV010000007">
    <property type="protein sequence ID" value="KAJ9125924.1"/>
    <property type="molecule type" value="Genomic_DNA"/>
</dbReference>
<dbReference type="Proteomes" id="UP001234202">
    <property type="component" value="Unassembled WGS sequence"/>
</dbReference>
<comment type="caution">
    <text evidence="1">The sequence shown here is derived from an EMBL/GenBank/DDBJ whole genome shotgun (WGS) entry which is preliminary data.</text>
</comment>
<evidence type="ECO:0000313" key="2">
    <source>
        <dbReference type="Proteomes" id="UP001234202"/>
    </source>
</evidence>
<evidence type="ECO:0000313" key="1">
    <source>
        <dbReference type="EMBL" id="KAJ9125924.1"/>
    </source>
</evidence>
<organism evidence="1 2">
    <name type="scientific">Naganishia onofrii</name>
    <dbReference type="NCBI Taxonomy" id="1851511"/>
    <lineage>
        <taxon>Eukaryota</taxon>
        <taxon>Fungi</taxon>
        <taxon>Dikarya</taxon>
        <taxon>Basidiomycota</taxon>
        <taxon>Agaricomycotina</taxon>
        <taxon>Tremellomycetes</taxon>
        <taxon>Filobasidiales</taxon>
        <taxon>Filobasidiaceae</taxon>
        <taxon>Naganishia</taxon>
    </lineage>
</organism>
<proteinExistence type="predicted"/>
<protein>
    <submittedName>
        <fullName evidence="1">Uncharacterized protein</fullName>
    </submittedName>
</protein>
<gene>
    <name evidence="1" type="ORF">QFC24_002709</name>
</gene>
<keyword evidence="2" id="KW-1185">Reference proteome</keyword>